<feature type="transmembrane region" description="Helical" evidence="1">
    <location>
        <begin position="369"/>
        <end position="390"/>
    </location>
</feature>
<sequence length="436" mass="49852">MEGLPSQISYVCNICILKTKTGHADDELPRVFINLFRVTNESPNTNPLPFLAGRLKKSGWCKVYVGLAVIHTVASVAILVPNLSNALKIGDQTVVNQEDPTEYPPKYFKVIMEASAFMCLEIWRLWLALDSILQMNSLTIYASASFSVFSLAFSAFVRINEFIVLNNMIVGSVRWLSIVDGVTKEVVHLKQVNLYIQIALCCVEFLLMIPTLYTAYKVIKEFGWQVYKKIGSSIELQKMYRTAQWFSLLLKIDVFFEVTFIFIVLFTKYYWYSSGKLQATSSPATSYMYTAIAFCLTLSLPLVREAVARESYWLINTFLLIQFLFLGFTSHYAYQSIILDDLIDDWYAFYAYCRLKFNLNMINISLTNFNALVSSVYLAGATTIVLTVMVQMNFKKGLKPYVQWRKKKLNDAESLVALGNNQAQYKKMLDPIDDDD</sequence>
<gene>
    <name evidence="2" type="ORF">INT48_006092</name>
</gene>
<keyword evidence="1" id="KW-1133">Transmembrane helix</keyword>
<comment type="caution">
    <text evidence="2">The sequence shown here is derived from an EMBL/GenBank/DDBJ whole genome shotgun (WGS) entry which is preliminary data.</text>
</comment>
<dbReference type="EMBL" id="JAEPRE010000022">
    <property type="protein sequence ID" value="KAG2236076.1"/>
    <property type="molecule type" value="Genomic_DNA"/>
</dbReference>
<feature type="transmembrane region" description="Helical" evidence="1">
    <location>
        <begin position="194"/>
        <end position="216"/>
    </location>
</feature>
<organism evidence="2 3">
    <name type="scientific">Thamnidium elegans</name>
    <dbReference type="NCBI Taxonomy" id="101142"/>
    <lineage>
        <taxon>Eukaryota</taxon>
        <taxon>Fungi</taxon>
        <taxon>Fungi incertae sedis</taxon>
        <taxon>Mucoromycota</taxon>
        <taxon>Mucoromycotina</taxon>
        <taxon>Mucoromycetes</taxon>
        <taxon>Mucorales</taxon>
        <taxon>Mucorineae</taxon>
        <taxon>Mucoraceae</taxon>
        <taxon>Thamnidium</taxon>
    </lineage>
</organism>
<name>A0A8H7VVK0_9FUNG</name>
<dbReference type="GO" id="GO:0005794">
    <property type="term" value="C:Golgi apparatus"/>
    <property type="evidence" value="ECO:0007669"/>
    <property type="project" value="TreeGrafter"/>
</dbReference>
<keyword evidence="3" id="KW-1185">Reference proteome</keyword>
<feature type="transmembrane region" description="Helical" evidence="1">
    <location>
        <begin position="312"/>
        <end position="334"/>
    </location>
</feature>
<keyword evidence="1" id="KW-0812">Transmembrane</keyword>
<keyword evidence="1" id="KW-0472">Membrane</keyword>
<dbReference type="Proteomes" id="UP000613177">
    <property type="component" value="Unassembled WGS sequence"/>
</dbReference>
<dbReference type="AlphaFoldDB" id="A0A8H7VVK0"/>
<evidence type="ECO:0000313" key="3">
    <source>
        <dbReference type="Proteomes" id="UP000613177"/>
    </source>
</evidence>
<dbReference type="PANTHER" id="PTHR34391">
    <property type="entry name" value="UPF0658 GOLGI APPARATUS MEMBRANE PROTEIN C1952.10C-RELATED"/>
    <property type="match status" value="1"/>
</dbReference>
<protein>
    <submittedName>
        <fullName evidence="2">Uncharacterized protein</fullName>
    </submittedName>
</protein>
<dbReference type="InterPro" id="IPR040410">
    <property type="entry name" value="UPF0658_Golgi"/>
</dbReference>
<feature type="transmembrane region" description="Helical" evidence="1">
    <location>
        <begin position="138"/>
        <end position="159"/>
    </location>
</feature>
<feature type="transmembrane region" description="Helical" evidence="1">
    <location>
        <begin position="248"/>
        <end position="272"/>
    </location>
</feature>
<accession>A0A8H7VVK0</accession>
<evidence type="ECO:0000256" key="1">
    <source>
        <dbReference type="SAM" id="Phobius"/>
    </source>
</evidence>
<evidence type="ECO:0000313" key="2">
    <source>
        <dbReference type="EMBL" id="KAG2236076.1"/>
    </source>
</evidence>
<reference evidence="2" key="1">
    <citation type="submission" date="2021-01" db="EMBL/GenBank/DDBJ databases">
        <title>Metabolic potential, ecology and presence of endohyphal bacteria is reflected in genomic diversity of Mucoromycotina.</title>
        <authorList>
            <person name="Muszewska A."/>
            <person name="Okrasinska A."/>
            <person name="Steczkiewicz K."/>
            <person name="Drgas O."/>
            <person name="Orlowska M."/>
            <person name="Perlinska-Lenart U."/>
            <person name="Aleksandrzak-Piekarczyk T."/>
            <person name="Szatraj K."/>
            <person name="Zielenkiewicz U."/>
            <person name="Pilsyk S."/>
            <person name="Malc E."/>
            <person name="Mieczkowski P."/>
            <person name="Kruszewska J.S."/>
            <person name="Biernat P."/>
            <person name="Pawlowska J."/>
        </authorList>
    </citation>
    <scope>NUCLEOTIDE SEQUENCE</scope>
    <source>
        <strain evidence="2">WA0000018081</strain>
    </source>
</reference>
<dbReference type="PANTHER" id="PTHR34391:SF1">
    <property type="entry name" value="UPF0658 GOLGI APPARATUS MEMBRANE PROTEIN C1952.10C-RELATED"/>
    <property type="match status" value="1"/>
</dbReference>
<feature type="transmembrane region" description="Helical" evidence="1">
    <location>
        <begin position="63"/>
        <end position="87"/>
    </location>
</feature>
<feature type="transmembrane region" description="Helical" evidence="1">
    <location>
        <begin position="284"/>
        <end position="303"/>
    </location>
</feature>
<proteinExistence type="predicted"/>